<evidence type="ECO:0000256" key="1">
    <source>
        <dbReference type="SAM" id="MobiDB-lite"/>
    </source>
</evidence>
<reference evidence="2 3" key="1">
    <citation type="submission" date="2021-02" db="EMBL/GenBank/DDBJ databases">
        <title>Genome assembly of Pseudopithomyces chartarum.</title>
        <authorList>
            <person name="Jauregui R."/>
            <person name="Singh J."/>
            <person name="Voisey C."/>
        </authorList>
    </citation>
    <scope>NUCLEOTIDE SEQUENCE [LARGE SCALE GENOMIC DNA]</scope>
    <source>
        <strain evidence="2 3">AGR01</strain>
    </source>
</reference>
<dbReference type="Proteomes" id="UP001280581">
    <property type="component" value="Unassembled WGS sequence"/>
</dbReference>
<evidence type="ECO:0000313" key="2">
    <source>
        <dbReference type="EMBL" id="KAK3214287.1"/>
    </source>
</evidence>
<evidence type="ECO:0000313" key="3">
    <source>
        <dbReference type="Proteomes" id="UP001280581"/>
    </source>
</evidence>
<gene>
    <name evidence="2" type="ORF">GRF29_28g2608739</name>
</gene>
<protein>
    <submittedName>
        <fullName evidence="2">Uncharacterized protein</fullName>
    </submittedName>
</protein>
<keyword evidence="3" id="KW-1185">Reference proteome</keyword>
<feature type="compositionally biased region" description="Polar residues" evidence="1">
    <location>
        <begin position="26"/>
        <end position="43"/>
    </location>
</feature>
<comment type="caution">
    <text evidence="2">The sequence shown here is derived from an EMBL/GenBank/DDBJ whole genome shotgun (WGS) entry which is preliminary data.</text>
</comment>
<accession>A0AAN6M3L8</accession>
<dbReference type="AlphaFoldDB" id="A0AAN6M3L8"/>
<name>A0AAN6M3L8_9PLEO</name>
<dbReference type="EMBL" id="WVTA01000004">
    <property type="protein sequence ID" value="KAK3214287.1"/>
    <property type="molecule type" value="Genomic_DNA"/>
</dbReference>
<feature type="region of interest" description="Disordered" evidence="1">
    <location>
        <begin position="1"/>
        <end position="43"/>
    </location>
</feature>
<proteinExistence type="predicted"/>
<sequence length="246" mass="27515">MDPVEKSDAYTVSSTADSDPPPPYTPQNSNTTSINDERNPSSIPSIMGEVKVFTTYHIYLEQNYLLPFRSAVVKHLNSDTPTYRFECPDKGPDAGHLLMHTPTTPSIAHATFAPDFGSSTLTLHDGRIVSISVVKRTSARQETRLFRLDMQNVKSEQHPSVMFWEMGAKNYGPSKGGVGNYELMDEERKVYAVLVTAHHKSMKKVGRLHFLVEPEEGLVEVVVGTLMTVWKKADRDVRRGHVGLRS</sequence>
<organism evidence="2 3">
    <name type="scientific">Pseudopithomyces chartarum</name>
    <dbReference type="NCBI Taxonomy" id="1892770"/>
    <lineage>
        <taxon>Eukaryota</taxon>
        <taxon>Fungi</taxon>
        <taxon>Dikarya</taxon>
        <taxon>Ascomycota</taxon>
        <taxon>Pezizomycotina</taxon>
        <taxon>Dothideomycetes</taxon>
        <taxon>Pleosporomycetidae</taxon>
        <taxon>Pleosporales</taxon>
        <taxon>Massarineae</taxon>
        <taxon>Didymosphaeriaceae</taxon>
        <taxon>Pseudopithomyces</taxon>
    </lineage>
</organism>